<dbReference type="GO" id="GO:0004321">
    <property type="term" value="F:fatty-acyl-CoA synthase activity"/>
    <property type="evidence" value="ECO:0007669"/>
    <property type="project" value="UniProtKB-EC"/>
</dbReference>
<accession>A0A318YJL3</accession>
<dbReference type="OrthoDB" id="4251012at2759"/>
<dbReference type="GO" id="GO:0044550">
    <property type="term" value="P:secondary metabolite biosynthetic process"/>
    <property type="evidence" value="ECO:0007669"/>
    <property type="project" value="UniProtKB-ARBA"/>
</dbReference>
<evidence type="ECO:0000256" key="8">
    <source>
        <dbReference type="ARBA" id="ARBA00022679"/>
    </source>
</evidence>
<evidence type="ECO:0000256" key="20">
    <source>
        <dbReference type="SAM" id="MobiDB-lite"/>
    </source>
</evidence>
<dbReference type="InterPro" id="IPR040899">
    <property type="entry name" value="Fas_alpha_ACP"/>
</dbReference>
<keyword evidence="13" id="KW-0275">Fatty acid biosynthesis</keyword>
<keyword evidence="11" id="KW-0560">Oxidoreductase</keyword>
<dbReference type="CDD" id="cd08950">
    <property type="entry name" value="KR_fFAS_SDR_c_like"/>
    <property type="match status" value="1"/>
</dbReference>
<dbReference type="Gene3D" id="6.10.250.1930">
    <property type="match status" value="1"/>
</dbReference>
<dbReference type="PROSITE" id="PS52004">
    <property type="entry name" value="KS3_2"/>
    <property type="match status" value="1"/>
</dbReference>
<evidence type="ECO:0000256" key="13">
    <source>
        <dbReference type="ARBA" id="ARBA00023160"/>
    </source>
</evidence>
<feature type="domain" description="Ketosynthase family 3 (KS3)" evidence="21">
    <location>
        <begin position="1011"/>
        <end position="1530"/>
    </location>
</feature>
<evidence type="ECO:0000256" key="19">
    <source>
        <dbReference type="PIRSR" id="PIRSR000454-4"/>
    </source>
</evidence>
<sequence length="1607" mass="176549">MASKEKIHPRVQRELAYVLLTELLAYQFASPVRWIETQDVVLQEQKVDRLIEIGPAETLLGMIKKTLAAKYQVHDAALAIEREIWSHKKNAREIYYESSDAEVAPAQTAKEASTPAAQPSQPTTPVTPPKATETTTPQPTPVRQASSNIEDKTIAAIDIIVALIAHKLKKSLHDIDLSQTIKKLVGGRSTLENEIVGDIGAEFGSIPDAPEDTPLSELAQSIEAQGSWKKGLGKTTQTLVNRMVSAKMPAGLGSGEVRAHLLNKYGLQTGRQDAVLLRAAVQQPAARLPDTSAAHAFLDKIVHQYAQDAKIDLSLAGTSSDGAGASSGPVIVDQTAVKALAKTQDDRAQAMLEVYAKLLGVDLQAGHKTNTKAAEVIAELQDELQLWISEHGEVYGSGIRPMLSIAKARRYDSFWNWALQDAVDMFQRILAGTIALTGREIETIMGRIARKSNPRLVQMLEYLETQCLKLRNPRAIHARDALRQLRLACNPQLSGAQPLAAHRLIVDAPKTTIDSQGKIHYTEVTRATVDPAPPATLKSLGSHGWESRADLNAAFMATLRETDHQCLSFSDAEVLVIGAGRDSIGTEIVRGLLRGGARVLVTTSSYSLATTRLYQQIYAEEGARGSQLILLPFNQASQQDLESLVSYICDSDKGLGWDLSHVVPFAAIPEGGRQIEDIDSKSELAHRIMLTNTIRLLGAIKKQKQARGFDSHPAQVILPLSPNHGIFGGDGLYPESKLALETLFNRWSSESWGAYLSICGAIIGWTRGTGLMSANNSVAQDIEKVGVRTFSQVEMAHYILVLMSSPIATECEVTPVQADLSGGMGHFPNFKETVDSIRQKQKETSEIREALAKEEVFERAALGKSSEEAPQVREQKARLALEFPRLPDYQTEILPLAGQLRGMVDLDRVVVVTGFSEVGPYGNARTRWEMEAYGEFSLEGCIEMAWIMGLIKHHNGPLNGNPHYHGWIVAETKEPIRDVDVKKRFEGHILAHTGIRLIEPEINDGYDPYKKKFLQEVVLDEDMPPLKTSKETAEQLRLEHGDKVEILPEGEEYTVRLLKGACLMIPKALRFDRAVVGQIPTGWDARTYGLTEDLASQVDPATLYALIGTVEALLSAGISDPFEIYQYLHVSEIGNCIGSGLGGVKALRKLHKDRFVEKQVQNDILQESFINTTAAWINMLLLSSTGPIRTPVGACATSIESLESGYETIVSGKAKMCLVGGFDDFSEDVSYEFAKMKATVSSEAEFEKGRDPSEMSRPAASTRAGFVESQGSGIQVITSAQLALDMGLPIQGIIAWVGTASDKIGRSVPAPGKGLLTNAREARNRHIKERVDMEVDIAEAELADLKRSPSPYSEERTEEVNERLRYVRREARIQEKDALNTFGNHFWKNDPEISPLRGALATWNLTINDLDVVSFHGTSTVLNEKNETNMISQQLHHLGRTKGNPALGIFQKYLTGHSKGAAGAWMLNGGLQVLNTGLVPGNRNADNIDEALQNDYLVYPSRSIQTTGVKAFSVTSFGFGQKGAQALGVHSRYLFATLDQATYDAYRVRVEARQRRAQQHFRFGITQNAVFTAKETPPYQSDQEFRVLLDPEARLTENGRGQIEYAE</sequence>
<dbReference type="Pfam" id="PF18314">
    <property type="entry name" value="FAS_I_H"/>
    <property type="match status" value="1"/>
</dbReference>
<dbReference type="GO" id="GO:0042759">
    <property type="term" value="P:long-chain fatty acid biosynthetic process"/>
    <property type="evidence" value="ECO:0007669"/>
    <property type="project" value="UniProtKB-UniRule"/>
</dbReference>
<evidence type="ECO:0000256" key="6">
    <source>
        <dbReference type="ARBA" id="ARBA00022450"/>
    </source>
</evidence>
<keyword evidence="14" id="KW-0511">Multifunctional enzyme</keyword>
<dbReference type="Proteomes" id="UP000247647">
    <property type="component" value="Unassembled WGS sequence"/>
</dbReference>
<name>A0A318YJL3_ASPNB</name>
<keyword evidence="8 17" id="KW-0808">Transferase</keyword>
<dbReference type="InterPro" id="IPR018201">
    <property type="entry name" value="Ketoacyl_synth_AS"/>
</dbReference>
<dbReference type="PIRSF" id="PIRSF000454">
    <property type="entry name" value="FAS_yeast_alpha"/>
    <property type="match status" value="1"/>
</dbReference>
<dbReference type="EMBL" id="KZ821511">
    <property type="protein sequence ID" value="PYH28478.1"/>
    <property type="molecule type" value="Genomic_DNA"/>
</dbReference>
<dbReference type="GO" id="GO:0005835">
    <property type="term" value="C:fatty acid synthase complex"/>
    <property type="evidence" value="ECO:0007669"/>
    <property type="project" value="InterPro"/>
</dbReference>
<evidence type="ECO:0000313" key="22">
    <source>
        <dbReference type="EMBL" id="PYH28478.1"/>
    </source>
</evidence>
<dbReference type="Gene3D" id="3.40.47.10">
    <property type="match status" value="1"/>
</dbReference>
<feature type="compositionally biased region" description="Low complexity" evidence="20">
    <location>
        <begin position="112"/>
        <end position="124"/>
    </location>
</feature>
<dbReference type="Gene3D" id="6.10.140.1410">
    <property type="match status" value="1"/>
</dbReference>
<dbReference type="CDD" id="cd00828">
    <property type="entry name" value="elong_cond_enzymes"/>
    <property type="match status" value="1"/>
</dbReference>
<evidence type="ECO:0000256" key="2">
    <source>
        <dbReference type="ARBA" id="ARBA00012878"/>
    </source>
</evidence>
<evidence type="ECO:0000259" key="21">
    <source>
        <dbReference type="PROSITE" id="PS52004"/>
    </source>
</evidence>
<dbReference type="EC" id="1.1.1.100" evidence="3"/>
<dbReference type="InterPro" id="IPR041550">
    <property type="entry name" value="FASI_helical"/>
</dbReference>
<gene>
    <name evidence="22" type="ORF">BO87DRAFT_451395</name>
</gene>
<dbReference type="InterPro" id="IPR014030">
    <property type="entry name" value="Ketoacyl_synth_N"/>
</dbReference>
<evidence type="ECO:0000256" key="4">
    <source>
        <dbReference type="ARBA" id="ARBA00013191"/>
    </source>
</evidence>
<evidence type="ECO:0000256" key="3">
    <source>
        <dbReference type="ARBA" id="ARBA00012948"/>
    </source>
</evidence>
<dbReference type="InterPro" id="IPR050830">
    <property type="entry name" value="Fungal_FAS"/>
</dbReference>
<dbReference type="GO" id="GO:0004316">
    <property type="term" value="F:3-oxoacyl-[acyl-carrier-protein] reductase (NADPH) activity"/>
    <property type="evidence" value="ECO:0007669"/>
    <property type="project" value="UniProtKB-EC"/>
</dbReference>
<organism evidence="22 23">
    <name type="scientific">Aspergillus neoniger (strain CBS 115656)</name>
    <dbReference type="NCBI Taxonomy" id="1448310"/>
    <lineage>
        <taxon>Eukaryota</taxon>
        <taxon>Fungi</taxon>
        <taxon>Dikarya</taxon>
        <taxon>Ascomycota</taxon>
        <taxon>Pezizomycotina</taxon>
        <taxon>Eurotiomycetes</taxon>
        <taxon>Eurotiomycetidae</taxon>
        <taxon>Eurotiales</taxon>
        <taxon>Aspergillaceae</taxon>
        <taxon>Aspergillus</taxon>
        <taxon>Aspergillus subgen. Circumdati</taxon>
    </lineage>
</organism>
<evidence type="ECO:0000313" key="23">
    <source>
        <dbReference type="Proteomes" id="UP000247647"/>
    </source>
</evidence>
<dbReference type="Gene3D" id="3.30.70.2490">
    <property type="match status" value="1"/>
</dbReference>
<feature type="region of interest" description="Disordered" evidence="20">
    <location>
        <begin position="105"/>
        <end position="147"/>
    </location>
</feature>
<dbReference type="InterPro" id="IPR016035">
    <property type="entry name" value="Acyl_Trfase/lysoPLipase"/>
</dbReference>
<dbReference type="SUPFAM" id="SSF52151">
    <property type="entry name" value="FabD/lysophospholipase-like"/>
    <property type="match status" value="1"/>
</dbReference>
<keyword evidence="7" id="KW-0597">Phosphoprotein</keyword>
<keyword evidence="6 17" id="KW-0596">Phosphopantetheine</keyword>
<dbReference type="InterPro" id="IPR014031">
    <property type="entry name" value="Ketoacyl_synth_C"/>
</dbReference>
<dbReference type="Pfam" id="PF18325">
    <property type="entry name" value="Fas_alpha_ACP"/>
    <property type="match status" value="1"/>
</dbReference>
<dbReference type="InterPro" id="IPR026025">
    <property type="entry name" value="FAS_alpha_yeast"/>
</dbReference>
<evidence type="ECO:0000256" key="14">
    <source>
        <dbReference type="ARBA" id="ARBA00023268"/>
    </source>
</evidence>
<feature type="modified residue" description="O-(pantetheine 4'-phosphoryl)serine" evidence="19">
    <location>
        <position position="189"/>
    </location>
</feature>
<dbReference type="GO" id="GO:0004312">
    <property type="term" value="F:fatty acid synthase activity"/>
    <property type="evidence" value="ECO:0007669"/>
    <property type="project" value="InterPro"/>
</dbReference>
<dbReference type="Pfam" id="PF00109">
    <property type="entry name" value="ketoacyl-synt"/>
    <property type="match status" value="1"/>
</dbReference>
<dbReference type="PANTHER" id="PTHR10982:SF21">
    <property type="entry name" value="FATTY ACID SYNTHASE SUBUNIT BETA"/>
    <property type="match status" value="1"/>
</dbReference>
<comment type="catalytic activity">
    <reaction evidence="15">
        <text>acetyl-CoA + n malonyl-CoA + 2n NADPH + 4n H(+) = a long-chain-acyl-CoA + n CoA + n CO2 + 2n NADP(+).</text>
        <dbReference type="EC" id="2.3.1.86"/>
    </reaction>
</comment>
<feature type="region of interest" description="Disordered" evidence="20">
    <location>
        <begin position="1242"/>
        <end position="1264"/>
    </location>
</feature>
<comment type="catalytic activity">
    <reaction evidence="16">
        <text>a (3R)-hydroxyacyl-[ACP] + NADP(+) = a 3-oxoacyl-[ACP] + NADPH + H(+)</text>
        <dbReference type="Rhea" id="RHEA:17397"/>
        <dbReference type="Rhea" id="RHEA-COMP:9916"/>
        <dbReference type="Rhea" id="RHEA-COMP:9945"/>
        <dbReference type="ChEBI" id="CHEBI:15378"/>
        <dbReference type="ChEBI" id="CHEBI:57783"/>
        <dbReference type="ChEBI" id="CHEBI:58349"/>
        <dbReference type="ChEBI" id="CHEBI:78776"/>
        <dbReference type="ChEBI" id="CHEBI:78827"/>
        <dbReference type="EC" id="1.1.1.100"/>
    </reaction>
</comment>
<evidence type="ECO:0000256" key="16">
    <source>
        <dbReference type="ARBA" id="ARBA00048508"/>
    </source>
</evidence>
<dbReference type="InterPro" id="IPR036291">
    <property type="entry name" value="NAD(P)-bd_dom_sf"/>
</dbReference>
<keyword evidence="10" id="KW-0521">NADP</keyword>
<dbReference type="EC" id="2.3.1.41" evidence="4"/>
<proteinExistence type="inferred from homology"/>
<feature type="compositionally biased region" description="Polar residues" evidence="20">
    <location>
        <begin position="132"/>
        <end position="147"/>
    </location>
</feature>
<dbReference type="Pfam" id="PF02801">
    <property type="entry name" value="Ketoacyl-synt_C"/>
    <property type="match status" value="1"/>
</dbReference>
<evidence type="ECO:0000256" key="5">
    <source>
        <dbReference type="ARBA" id="ARBA00014008"/>
    </source>
</evidence>
<dbReference type="EC" id="2.3.1.86" evidence="2"/>
<comment type="similarity">
    <text evidence="1 17">Belongs to the thiolase-like superfamily. Fungal fatty acid synthetase subunit alpha family.</text>
</comment>
<dbReference type="GeneID" id="37130919"/>
<evidence type="ECO:0000256" key="7">
    <source>
        <dbReference type="ARBA" id="ARBA00022553"/>
    </source>
</evidence>
<dbReference type="FunFam" id="3.90.25.70:FF:000001">
    <property type="entry name" value="Fatty acid synthase subunit alpha"/>
    <property type="match status" value="1"/>
</dbReference>
<evidence type="ECO:0000256" key="12">
    <source>
        <dbReference type="ARBA" id="ARBA00023098"/>
    </source>
</evidence>
<keyword evidence="13" id="KW-0444">Lipid biosynthesis</keyword>
<evidence type="ECO:0000256" key="1">
    <source>
        <dbReference type="ARBA" id="ARBA00007485"/>
    </source>
</evidence>
<dbReference type="InterPro" id="IPR020841">
    <property type="entry name" value="PKS_Beta-ketoAc_synthase_dom"/>
</dbReference>
<dbReference type="InterPro" id="IPR047224">
    <property type="entry name" value="FAS_alpha_su_C"/>
</dbReference>
<evidence type="ECO:0000256" key="15">
    <source>
        <dbReference type="ARBA" id="ARBA00048237"/>
    </source>
</evidence>
<feature type="active site" description="For beta-ketoacyl synthase activity" evidence="18">
    <location>
        <position position="1195"/>
    </location>
</feature>
<dbReference type="GO" id="GO:0008897">
    <property type="term" value="F:holo-[acyl-carrier-protein] synthase activity"/>
    <property type="evidence" value="ECO:0007669"/>
    <property type="project" value="InterPro"/>
</dbReference>
<dbReference type="FunFam" id="3.30.70.2490:FF:000001">
    <property type="entry name" value="Fatty acid synthase subunit alpha"/>
    <property type="match status" value="1"/>
</dbReference>
<evidence type="ECO:0000256" key="18">
    <source>
        <dbReference type="PIRSR" id="PIRSR000454-1"/>
    </source>
</evidence>
<dbReference type="PANTHER" id="PTHR10982">
    <property type="entry name" value="MALONYL COA-ACYL CARRIER PROTEIN TRANSACYLASE"/>
    <property type="match status" value="1"/>
</dbReference>
<dbReference type="PROSITE" id="PS00606">
    <property type="entry name" value="KS3_1"/>
    <property type="match status" value="1"/>
</dbReference>
<protein>
    <recommendedName>
        <fullName evidence="5">Fatty acid synthase subunit alpha</fullName>
        <ecNumber evidence="3">1.1.1.100</ecNumber>
        <ecNumber evidence="4">2.3.1.41</ecNumber>
        <ecNumber evidence="2">2.3.1.86</ecNumber>
    </recommendedName>
</protein>
<dbReference type="InterPro" id="IPR016039">
    <property type="entry name" value="Thiolase-like"/>
</dbReference>
<dbReference type="Gene3D" id="3.40.50.720">
    <property type="entry name" value="NAD(P)-binding Rossmann-like Domain"/>
    <property type="match status" value="2"/>
</dbReference>
<evidence type="ECO:0000256" key="11">
    <source>
        <dbReference type="ARBA" id="ARBA00023002"/>
    </source>
</evidence>
<keyword evidence="9" id="KW-0276">Fatty acid metabolism</keyword>
<evidence type="ECO:0000256" key="17">
    <source>
        <dbReference type="PIRNR" id="PIRNR000454"/>
    </source>
</evidence>
<keyword evidence="12" id="KW-0443">Lipid metabolism</keyword>
<dbReference type="Gene3D" id="3.90.25.70">
    <property type="match status" value="1"/>
</dbReference>
<dbReference type="SUPFAM" id="SSF51735">
    <property type="entry name" value="NAD(P)-binding Rossmann-fold domains"/>
    <property type="match status" value="1"/>
</dbReference>
<keyword evidence="23" id="KW-1185">Reference proteome</keyword>
<evidence type="ECO:0000256" key="10">
    <source>
        <dbReference type="ARBA" id="ARBA00022857"/>
    </source>
</evidence>
<evidence type="ECO:0000256" key="9">
    <source>
        <dbReference type="ARBA" id="ARBA00022832"/>
    </source>
</evidence>
<dbReference type="GO" id="GO:0004315">
    <property type="term" value="F:3-oxoacyl-[acyl-carrier-protein] synthase activity"/>
    <property type="evidence" value="ECO:0007669"/>
    <property type="project" value="UniProtKB-EC"/>
</dbReference>
<reference evidence="22" key="1">
    <citation type="submission" date="2016-12" db="EMBL/GenBank/DDBJ databases">
        <title>The genomes of Aspergillus section Nigri reveals drivers in fungal speciation.</title>
        <authorList>
            <consortium name="DOE Joint Genome Institute"/>
            <person name="Vesth T.C."/>
            <person name="Nybo J."/>
            <person name="Theobald S."/>
            <person name="Brandl J."/>
            <person name="Frisvad J.C."/>
            <person name="Nielsen K.F."/>
            <person name="Lyhne E.K."/>
            <person name="Kogle M.E."/>
            <person name="Kuo A."/>
            <person name="Riley R."/>
            <person name="Clum A."/>
            <person name="Nolan M."/>
            <person name="Lipzen A."/>
            <person name="Salamov A."/>
            <person name="Henrissat B."/>
            <person name="Wiebenga A."/>
            <person name="De Vries R.P."/>
            <person name="Grigoriev I.V."/>
            <person name="Mortensen U.H."/>
            <person name="Andersen M.R."/>
            <person name="Baker S.E."/>
        </authorList>
    </citation>
    <scope>NUCLEOTIDE SEQUENCE [LARGE SCALE GENOMIC DNA]</scope>
    <source>
        <strain evidence="22">CBS 115656</strain>
    </source>
</reference>
<feature type="compositionally biased region" description="Basic and acidic residues" evidence="20">
    <location>
        <begin position="1245"/>
        <end position="1254"/>
    </location>
</feature>
<dbReference type="SUPFAM" id="SSF53901">
    <property type="entry name" value="Thiolase-like"/>
    <property type="match status" value="2"/>
</dbReference>
<dbReference type="RefSeq" id="XP_025473956.1">
    <property type="nucleotide sequence ID" value="XM_025628463.1"/>
</dbReference>